<gene>
    <name evidence="6" type="ORF">IPZ78_09080</name>
</gene>
<dbReference type="SUPFAM" id="SSF50939">
    <property type="entry name" value="Sialidases"/>
    <property type="match status" value="1"/>
</dbReference>
<dbReference type="PANTHER" id="PTHR10628">
    <property type="entry name" value="SIALIDASE"/>
    <property type="match status" value="1"/>
</dbReference>
<dbReference type="Gene3D" id="2.120.10.10">
    <property type="match status" value="1"/>
</dbReference>
<accession>A0ABS7Z8M7</accession>
<evidence type="ECO:0000259" key="5">
    <source>
        <dbReference type="Pfam" id="PF13088"/>
    </source>
</evidence>
<comment type="similarity">
    <text evidence="2">Belongs to the glycosyl hydrolase 33 family.</text>
</comment>
<evidence type="ECO:0000313" key="7">
    <source>
        <dbReference type="Proteomes" id="UP001165302"/>
    </source>
</evidence>
<dbReference type="Proteomes" id="UP001165302">
    <property type="component" value="Unassembled WGS sequence"/>
</dbReference>
<evidence type="ECO:0000256" key="2">
    <source>
        <dbReference type="ARBA" id="ARBA00009348"/>
    </source>
</evidence>
<feature type="domain" description="Sialidase" evidence="5">
    <location>
        <begin position="63"/>
        <end position="359"/>
    </location>
</feature>
<evidence type="ECO:0000256" key="4">
    <source>
        <dbReference type="SAM" id="SignalP"/>
    </source>
</evidence>
<sequence>MKKLFLSLCAITASFVLIAQEVTVFKSGEDGYASYRIPAIVKGKSGDLIAFSEGRVDHAGDFGNVDIVYKVSKDGGKTWGALQVAVDYDKLQAGNPAPVVDLLDPAYPQGRLFLFYNTGNDHEGDVRKGKGLREVWYIASVDGGKTWSESVNITTQAHRPKQPQINPAYNFQEDWRTYANTPGHGFQFVSGPNKGRIYIAGNHNAGDPQPKNKDWNAHAYYSDDHGKTFKLSEKVPYPGTNESLAAQIGDNSVYMTSRNQQLTPKQRVISVSHDGGQTWVSSAPDANLPDPINQGAVLSWKKGKKFVLAHINAADQNKRDNLTLRLSKDQGKTWYFNKVIAKSPEGYKGGAWSAYSDIVLLKKNSIGVLYEKDGYNEIVFVPIAIK</sequence>
<dbReference type="CDD" id="cd15482">
    <property type="entry name" value="Sialidase_non-viral"/>
    <property type="match status" value="1"/>
</dbReference>
<dbReference type="InterPro" id="IPR036278">
    <property type="entry name" value="Sialidase_sf"/>
</dbReference>
<protein>
    <recommendedName>
        <fullName evidence="3">exo-alpha-sialidase</fullName>
        <ecNumber evidence="3">3.2.1.18</ecNumber>
    </recommendedName>
</protein>
<evidence type="ECO:0000256" key="3">
    <source>
        <dbReference type="ARBA" id="ARBA00012733"/>
    </source>
</evidence>
<dbReference type="EC" id="3.2.1.18" evidence="3"/>
<proteinExistence type="inferred from homology"/>
<evidence type="ECO:0000256" key="1">
    <source>
        <dbReference type="ARBA" id="ARBA00000427"/>
    </source>
</evidence>
<keyword evidence="7" id="KW-1185">Reference proteome</keyword>
<keyword evidence="4" id="KW-0732">Signal</keyword>
<name>A0ABS7Z8M7_9SPHI</name>
<dbReference type="EMBL" id="JADEYP010000014">
    <property type="protein sequence ID" value="MCA5005304.1"/>
    <property type="molecule type" value="Genomic_DNA"/>
</dbReference>
<dbReference type="InterPro" id="IPR011040">
    <property type="entry name" value="Sialidase"/>
</dbReference>
<feature type="signal peptide" evidence="4">
    <location>
        <begin position="1"/>
        <end position="19"/>
    </location>
</feature>
<dbReference type="RefSeq" id="WP_225552910.1">
    <property type="nucleotide sequence ID" value="NZ_JADEYP010000014.1"/>
</dbReference>
<reference evidence="6" key="1">
    <citation type="submission" date="2020-10" db="EMBL/GenBank/DDBJ databases">
        <authorList>
            <person name="Lu T."/>
            <person name="Wang Q."/>
            <person name="Han X."/>
        </authorList>
    </citation>
    <scope>NUCLEOTIDE SEQUENCE</scope>
    <source>
        <strain evidence="6">WQ 366</strain>
    </source>
</reference>
<comment type="catalytic activity">
    <reaction evidence="1">
        <text>Hydrolysis of alpha-(2-&gt;3)-, alpha-(2-&gt;6)-, alpha-(2-&gt;8)- glycosidic linkages of terminal sialic acid residues in oligosaccharides, glycoproteins, glycolipids, colominic acid and synthetic substrates.</text>
        <dbReference type="EC" id="3.2.1.18"/>
    </reaction>
</comment>
<dbReference type="Pfam" id="PF13088">
    <property type="entry name" value="BNR_2"/>
    <property type="match status" value="1"/>
</dbReference>
<comment type="caution">
    <text evidence="6">The sequence shown here is derived from an EMBL/GenBank/DDBJ whole genome shotgun (WGS) entry which is preliminary data.</text>
</comment>
<organism evidence="6 7">
    <name type="scientific">Sphingobacterium bovistauri</name>
    <dbReference type="NCBI Taxonomy" id="2781959"/>
    <lineage>
        <taxon>Bacteria</taxon>
        <taxon>Pseudomonadati</taxon>
        <taxon>Bacteroidota</taxon>
        <taxon>Sphingobacteriia</taxon>
        <taxon>Sphingobacteriales</taxon>
        <taxon>Sphingobacteriaceae</taxon>
        <taxon>Sphingobacterium</taxon>
    </lineage>
</organism>
<dbReference type="InterPro" id="IPR026856">
    <property type="entry name" value="Sialidase_fam"/>
</dbReference>
<feature type="chain" id="PRO_5045600962" description="exo-alpha-sialidase" evidence="4">
    <location>
        <begin position="20"/>
        <end position="386"/>
    </location>
</feature>
<dbReference type="PANTHER" id="PTHR10628:SF30">
    <property type="entry name" value="EXO-ALPHA-SIALIDASE"/>
    <property type="match status" value="1"/>
</dbReference>
<evidence type="ECO:0000313" key="6">
    <source>
        <dbReference type="EMBL" id="MCA5005304.1"/>
    </source>
</evidence>